<dbReference type="Gene3D" id="3.40.250.10">
    <property type="entry name" value="Rhodanese-like domain"/>
    <property type="match status" value="1"/>
</dbReference>
<feature type="signal peptide" evidence="1">
    <location>
        <begin position="1"/>
        <end position="24"/>
    </location>
</feature>
<proteinExistence type="predicted"/>
<name>A0A931AQV9_9FIRM</name>
<sequence length="145" mass="16065">MKRKLFVGILAVMLVMGLSLNVSADVLSGGDLVEELSEDLEREMGVRELKAAMDDGEEYIILDVRSTAERNEGFIPGSEYVNFGILFFRIGDFVEDPDQEFIVACQSGARSVIAAVLLQDMGYKPINLAGGFNAWETFEFEVEMP</sequence>
<dbReference type="InterPro" id="IPR050229">
    <property type="entry name" value="GlpE_sulfurtransferase"/>
</dbReference>
<evidence type="ECO:0000313" key="3">
    <source>
        <dbReference type="EMBL" id="MBF8437287.1"/>
    </source>
</evidence>
<gene>
    <name evidence="3" type="ORF">I0Q91_09370</name>
</gene>
<dbReference type="SUPFAM" id="SSF52821">
    <property type="entry name" value="Rhodanese/Cell cycle control phosphatase"/>
    <property type="match status" value="1"/>
</dbReference>
<accession>A0A931AQV9</accession>
<dbReference type="CDD" id="cd00158">
    <property type="entry name" value="RHOD"/>
    <property type="match status" value="1"/>
</dbReference>
<dbReference type="InterPro" id="IPR001763">
    <property type="entry name" value="Rhodanese-like_dom"/>
</dbReference>
<dbReference type="InterPro" id="IPR036873">
    <property type="entry name" value="Rhodanese-like_dom_sf"/>
</dbReference>
<dbReference type="AlphaFoldDB" id="A0A931AQV9"/>
<reference evidence="3" key="1">
    <citation type="submission" date="2020-11" db="EMBL/GenBank/DDBJ databases">
        <title>Halonatronomonas betainensis gen. nov., sp. nov. a novel haloalkaliphilic representative of the family Halanaerobiacae capable of betaine degradation.</title>
        <authorList>
            <person name="Boltyanskaya Y."/>
            <person name="Kevbrin V."/>
            <person name="Detkova E."/>
            <person name="Grouzdev D.S."/>
            <person name="Koziaeva V."/>
            <person name="Zhilina T."/>
        </authorList>
    </citation>
    <scope>NUCLEOTIDE SEQUENCE</scope>
    <source>
        <strain evidence="3">Z-7014</strain>
    </source>
</reference>
<evidence type="ECO:0000256" key="1">
    <source>
        <dbReference type="SAM" id="SignalP"/>
    </source>
</evidence>
<dbReference type="RefSeq" id="WP_270454258.1">
    <property type="nucleotide sequence ID" value="NZ_JADPIE010000005.1"/>
</dbReference>
<evidence type="ECO:0000259" key="2">
    <source>
        <dbReference type="PROSITE" id="PS50206"/>
    </source>
</evidence>
<keyword evidence="4" id="KW-1185">Reference proteome</keyword>
<organism evidence="3 4">
    <name type="scientific">Halonatronomonas betaini</name>
    <dbReference type="NCBI Taxonomy" id="2778430"/>
    <lineage>
        <taxon>Bacteria</taxon>
        <taxon>Bacillati</taxon>
        <taxon>Bacillota</taxon>
        <taxon>Clostridia</taxon>
        <taxon>Halanaerobiales</taxon>
        <taxon>Halarsenatibacteraceae</taxon>
        <taxon>Halonatronomonas</taxon>
    </lineage>
</organism>
<dbReference type="PANTHER" id="PTHR43031">
    <property type="entry name" value="FAD-DEPENDENT OXIDOREDUCTASE"/>
    <property type="match status" value="1"/>
</dbReference>
<dbReference type="SMART" id="SM00450">
    <property type="entry name" value="RHOD"/>
    <property type="match status" value="1"/>
</dbReference>
<comment type="caution">
    <text evidence="3">The sequence shown here is derived from an EMBL/GenBank/DDBJ whole genome shotgun (WGS) entry which is preliminary data.</text>
</comment>
<dbReference type="PROSITE" id="PS50206">
    <property type="entry name" value="RHODANESE_3"/>
    <property type="match status" value="1"/>
</dbReference>
<protein>
    <submittedName>
        <fullName evidence="3">Rhodanese-like domain-containing protein</fullName>
    </submittedName>
</protein>
<feature type="chain" id="PRO_5037495911" evidence="1">
    <location>
        <begin position="25"/>
        <end position="145"/>
    </location>
</feature>
<dbReference type="PANTHER" id="PTHR43031:SF16">
    <property type="entry name" value="OXIDOREDUCTASE"/>
    <property type="match status" value="1"/>
</dbReference>
<dbReference type="EMBL" id="JADPIE010000005">
    <property type="protein sequence ID" value="MBF8437287.1"/>
    <property type="molecule type" value="Genomic_DNA"/>
</dbReference>
<feature type="domain" description="Rhodanese" evidence="2">
    <location>
        <begin position="55"/>
        <end position="144"/>
    </location>
</feature>
<keyword evidence="1" id="KW-0732">Signal</keyword>
<dbReference type="Proteomes" id="UP000621436">
    <property type="component" value="Unassembled WGS sequence"/>
</dbReference>
<dbReference type="Pfam" id="PF00581">
    <property type="entry name" value="Rhodanese"/>
    <property type="match status" value="1"/>
</dbReference>
<evidence type="ECO:0000313" key="4">
    <source>
        <dbReference type="Proteomes" id="UP000621436"/>
    </source>
</evidence>